<organism evidence="1">
    <name type="scientific">Mesocestoides corti</name>
    <name type="common">Flatworm</name>
    <dbReference type="NCBI Taxonomy" id="53468"/>
    <lineage>
        <taxon>Eukaryota</taxon>
        <taxon>Metazoa</taxon>
        <taxon>Spiralia</taxon>
        <taxon>Lophotrochozoa</taxon>
        <taxon>Platyhelminthes</taxon>
        <taxon>Cestoda</taxon>
        <taxon>Eucestoda</taxon>
        <taxon>Cyclophyllidea</taxon>
        <taxon>Mesocestoididae</taxon>
        <taxon>Mesocestoides</taxon>
    </lineage>
</organism>
<dbReference type="AlphaFoldDB" id="A0A5K3ERQ3"/>
<dbReference type="WBParaSite" id="MCU_002561-RA">
    <property type="protein sequence ID" value="MCU_002561-RA"/>
    <property type="gene ID" value="MCU_002561"/>
</dbReference>
<sequence>MLFSYLRAIETVSRGSLAGAIKSDGATPEANQLQDHVIPPLSIITCYFAPKCSLPLCMNTTVGVWICAEQKADTAVPCRLLNIAKWLIALTIDESRYRGGQYNNS</sequence>
<evidence type="ECO:0000313" key="1">
    <source>
        <dbReference type="WBParaSite" id="MCU_002561-RA"/>
    </source>
</evidence>
<name>A0A5K3ERQ3_MESCO</name>
<accession>A0A5K3ERQ3</accession>
<protein>
    <submittedName>
        <fullName evidence="1">Secreted protein</fullName>
    </submittedName>
</protein>
<reference evidence="1" key="1">
    <citation type="submission" date="2019-11" db="UniProtKB">
        <authorList>
            <consortium name="WormBaseParasite"/>
        </authorList>
    </citation>
    <scope>IDENTIFICATION</scope>
</reference>
<proteinExistence type="predicted"/>